<evidence type="ECO:0000256" key="7">
    <source>
        <dbReference type="SAM" id="MobiDB-lite"/>
    </source>
</evidence>
<proteinExistence type="predicted"/>
<evidence type="ECO:0000256" key="3">
    <source>
        <dbReference type="ARBA" id="ARBA00022553"/>
    </source>
</evidence>
<evidence type="ECO:0000256" key="4">
    <source>
        <dbReference type="ARBA" id="ARBA00023040"/>
    </source>
</evidence>
<keyword evidence="8" id="KW-0812">Transmembrane</keyword>
<keyword evidence="8" id="KW-1133">Transmembrane helix</keyword>
<evidence type="ECO:0000256" key="1">
    <source>
        <dbReference type="ARBA" id="ARBA00004651"/>
    </source>
</evidence>
<evidence type="ECO:0000256" key="2">
    <source>
        <dbReference type="ARBA" id="ARBA00022475"/>
    </source>
</evidence>
<keyword evidence="5" id="KW-0675">Receptor</keyword>
<dbReference type="InterPro" id="IPR003980">
    <property type="entry name" value="Histamine_H3_rcpt"/>
</dbReference>
<accession>A0A7J7EVM1</accession>
<dbReference type="GO" id="GO:0005886">
    <property type="term" value="C:plasma membrane"/>
    <property type="evidence" value="ECO:0007669"/>
    <property type="project" value="UniProtKB-SubCell"/>
</dbReference>
<keyword evidence="8" id="KW-0472">Membrane</keyword>
<evidence type="ECO:0000256" key="6">
    <source>
        <dbReference type="ARBA" id="ARBA00023224"/>
    </source>
</evidence>
<dbReference type="GO" id="GO:0004993">
    <property type="term" value="F:G protein-coupled serotonin receptor activity"/>
    <property type="evidence" value="ECO:0007669"/>
    <property type="project" value="TreeGrafter"/>
</dbReference>
<sequence length="295" mass="32299">AGTRGPPESGPERAAGRAPSAAPCIRRRLLHPVCIACVLPREWKFGMEPCRLWLVSDYLVCAASVFSIVLITSGTRAVRRAGGSTQTCGRGGRRGHSGGSERHDQNTVFKMALVSVAAFLLCGPAIISWEYVAKRSILPHGECYAESFHIWYFLMMASTEFFTLFISVTYFNLSIYINNVFLLNQLRGGAGRGETRASPPGSRVFPWMSLGLAIYRLCRWTSQLKQRTGGRTTTGPVRASVVPRGSQNASTMRLSQDKQVAKSLAIVCASVLCRAPDTLLMIIRTACQGYASRTR</sequence>
<keyword evidence="4" id="KW-0297">G-protein coupled receptor</keyword>
<name>A0A7J7EVM1_DICBM</name>
<feature type="transmembrane region" description="Helical" evidence="8">
    <location>
        <begin position="149"/>
        <end position="173"/>
    </location>
</feature>
<dbReference type="Gene3D" id="1.20.1070.10">
    <property type="entry name" value="Rhodopsin 7-helix transmembrane proteins"/>
    <property type="match status" value="1"/>
</dbReference>
<dbReference type="AlphaFoldDB" id="A0A7J7EVM1"/>
<dbReference type="PANTHER" id="PTHR24247:SF195">
    <property type="entry name" value="G-PROTEIN COUPLED RECEPTORS FAMILY 1 PROFILE DOMAIN-CONTAINING PROTEIN"/>
    <property type="match status" value="1"/>
</dbReference>
<evidence type="ECO:0008006" key="11">
    <source>
        <dbReference type="Google" id="ProtNLM"/>
    </source>
</evidence>
<feature type="region of interest" description="Disordered" evidence="7">
    <location>
        <begin position="82"/>
        <end position="103"/>
    </location>
</feature>
<keyword evidence="2" id="KW-1003">Cell membrane</keyword>
<feature type="non-terminal residue" evidence="9">
    <location>
        <position position="295"/>
    </location>
</feature>
<dbReference type="GO" id="GO:0007197">
    <property type="term" value="P:adenylate cyclase-inhibiting G protein-coupled acetylcholine receptor signaling pathway"/>
    <property type="evidence" value="ECO:0007669"/>
    <property type="project" value="TreeGrafter"/>
</dbReference>
<reference evidence="9 10" key="1">
    <citation type="journal article" date="2020" name="Mol. Biol. Evol.">
        <title>Interspecific Gene Flow and the Evolution of Specialization in Black and White Rhinoceros.</title>
        <authorList>
            <person name="Moodley Y."/>
            <person name="Westbury M.V."/>
            <person name="Russo I.M."/>
            <person name="Gopalakrishnan S."/>
            <person name="Rakotoarivelo A."/>
            <person name="Olsen R.A."/>
            <person name="Prost S."/>
            <person name="Tunstall T."/>
            <person name="Ryder O.A."/>
            <person name="Dalen L."/>
            <person name="Bruford M.W."/>
        </authorList>
    </citation>
    <scope>NUCLEOTIDE SEQUENCE [LARGE SCALE GENOMIC DNA]</scope>
    <source>
        <strain evidence="9">SBR-YM</strain>
        <tissue evidence="9">Skin</tissue>
    </source>
</reference>
<dbReference type="GO" id="GO:0045202">
    <property type="term" value="C:synapse"/>
    <property type="evidence" value="ECO:0007669"/>
    <property type="project" value="TreeGrafter"/>
</dbReference>
<dbReference type="EMBL" id="JACDTQ010002243">
    <property type="protein sequence ID" value="KAF5919743.1"/>
    <property type="molecule type" value="Genomic_DNA"/>
</dbReference>
<comment type="subcellular location">
    <subcellularLocation>
        <location evidence="1">Cell membrane</location>
        <topology evidence="1">Multi-pass membrane protein</topology>
    </subcellularLocation>
</comment>
<keyword evidence="6" id="KW-0807">Transducer</keyword>
<evidence type="ECO:0000313" key="9">
    <source>
        <dbReference type="EMBL" id="KAF5919743.1"/>
    </source>
</evidence>
<comment type="caution">
    <text evidence="9">The sequence shown here is derived from an EMBL/GenBank/DDBJ whole genome shotgun (WGS) entry which is preliminary data.</text>
</comment>
<gene>
    <name evidence="9" type="ORF">HPG69_000344</name>
</gene>
<evidence type="ECO:0000256" key="8">
    <source>
        <dbReference type="SAM" id="Phobius"/>
    </source>
</evidence>
<keyword evidence="10" id="KW-1185">Reference proteome</keyword>
<dbReference type="Proteomes" id="UP000551758">
    <property type="component" value="Unassembled WGS sequence"/>
</dbReference>
<organism evidence="9 10">
    <name type="scientific">Diceros bicornis minor</name>
    <name type="common">South-central black rhinoceros</name>
    <dbReference type="NCBI Taxonomy" id="77932"/>
    <lineage>
        <taxon>Eukaryota</taxon>
        <taxon>Metazoa</taxon>
        <taxon>Chordata</taxon>
        <taxon>Craniata</taxon>
        <taxon>Vertebrata</taxon>
        <taxon>Euteleostomi</taxon>
        <taxon>Mammalia</taxon>
        <taxon>Eutheria</taxon>
        <taxon>Laurasiatheria</taxon>
        <taxon>Perissodactyla</taxon>
        <taxon>Rhinocerotidae</taxon>
        <taxon>Diceros</taxon>
    </lineage>
</organism>
<dbReference type="PANTHER" id="PTHR24247">
    <property type="entry name" value="5-HYDROXYTRYPTAMINE RECEPTOR"/>
    <property type="match status" value="1"/>
</dbReference>
<feature type="transmembrane region" description="Helical" evidence="8">
    <location>
        <begin position="108"/>
        <end position="129"/>
    </location>
</feature>
<dbReference type="GO" id="GO:0030425">
    <property type="term" value="C:dendrite"/>
    <property type="evidence" value="ECO:0007669"/>
    <property type="project" value="TreeGrafter"/>
</dbReference>
<dbReference type="GO" id="GO:0004969">
    <property type="term" value="F:histamine receptor activity"/>
    <property type="evidence" value="ECO:0007669"/>
    <property type="project" value="InterPro"/>
</dbReference>
<feature type="transmembrane region" description="Helical" evidence="8">
    <location>
        <begin position="52"/>
        <end position="71"/>
    </location>
</feature>
<evidence type="ECO:0000256" key="5">
    <source>
        <dbReference type="ARBA" id="ARBA00023170"/>
    </source>
</evidence>
<dbReference type="GO" id="GO:0007187">
    <property type="term" value="P:G protein-coupled receptor signaling pathway, coupled to cyclic nucleotide second messenger"/>
    <property type="evidence" value="ECO:0007669"/>
    <property type="project" value="TreeGrafter"/>
</dbReference>
<protein>
    <recommendedName>
        <fullName evidence="11">G-protein coupled receptors family 1 profile domain-containing protein</fullName>
    </recommendedName>
</protein>
<evidence type="ECO:0000313" key="10">
    <source>
        <dbReference type="Proteomes" id="UP000551758"/>
    </source>
</evidence>
<dbReference type="GO" id="GO:0016907">
    <property type="term" value="F:G protein-coupled acetylcholine receptor activity"/>
    <property type="evidence" value="ECO:0007669"/>
    <property type="project" value="TreeGrafter"/>
</dbReference>
<dbReference type="PRINTS" id="PR01471">
    <property type="entry name" value="HISTAMINEH3R"/>
</dbReference>
<keyword evidence="3" id="KW-0597">Phosphoprotein</keyword>